<feature type="repeat" description="PPR" evidence="4">
    <location>
        <begin position="334"/>
        <end position="368"/>
    </location>
</feature>
<sequence>MTFCISFQYLNFMDNLAAPFHHLNPYFVQNPQTHMPPRSLSPTSVSLGMSETQLVSSPQCSSPKFSPNFHPLDNLGEIRTLNSVRELHAQIIKMRKKRNLVTMDGSMMRNYLEFGDFVSAAKVFFVGFSRNYLLWNAFLEEFASFGGDSREILEVFKELHNKGVKFNSNAFTVVLKICFALMDLWQGMEVHACLIKRGFHVDVHLSCALINLYEKCLGIARANQVFDDAPLQEDFLWNTIVMANLRSERRENALQLFRRMQSASAKATDGTIVKLLQACGKLRVLNEGKQIHGHVIKFGRVSNTSICNSIVSMYSRNARLDLAKAVFDSMEDHNLSSWNSIISSYAVNGCVSGAWNIFQEMQSSSIKPDIITWNSILSGHLLQGTYENVLTNFRSLQTAGFKPDSCSITSALQAVIELGSFNLGKEIHGYIMRGKLDYDVYVSTSLVDMYIKNDCLDKAEVVFHHTKNKNICAWNSLISGYTYKGLFNDAEKLFNLMEEEGIKPDLVTWNSLISGYSMWGRSEEALAVINRIKSLGLTPNVVSWTAMISGCCQNENYMDALQFFNQMQEENVTPNSTTICSLLRACAGPSLLKKGEEIHCFSMKHGFLGDIYIATALIDMYSKGGKLRVAHEIFRNIKEKTLPCWNCMMMGYAIYGHGEEVFTLFDNMCKTGIRPDSITFTALLSGCKNSGLVMEGWKYFDSMKTDYNITPTIEHYSCMVDLLGKTGFLDEALDFIHSMPQKADASIWGALLAACRIHKDIKIAEIAARNLFRLEPYNSANYVLLMNIYSSFDRWGDVERLRDSMTAMGVKIPNVWSWTQVKQTIHVFSTEGKSHPEEGEIYFELYQLISEIRKLGYVPDISCVHQNIDNNEKEKVLLSHTEKLAMTYGLMKIKGGSPVRVVKNTRICQDCHTAAKYISQAQNREIFLRDGSRFHHFMNGECSCNDRW</sequence>
<dbReference type="InterPro" id="IPR046960">
    <property type="entry name" value="PPR_At4g14850-like_plant"/>
</dbReference>
<feature type="repeat" description="PPR" evidence="4">
    <location>
        <begin position="369"/>
        <end position="403"/>
    </location>
</feature>
<dbReference type="Proteomes" id="UP001386955">
    <property type="component" value="Unassembled WGS sequence"/>
</dbReference>
<evidence type="ECO:0000313" key="6">
    <source>
        <dbReference type="EMBL" id="KAK7389832.1"/>
    </source>
</evidence>
<dbReference type="NCBIfam" id="TIGR00756">
    <property type="entry name" value="PPR"/>
    <property type="match status" value="7"/>
</dbReference>
<dbReference type="FunFam" id="1.25.40.10:FF:002040">
    <property type="entry name" value="Pentatricopeptide repeat-containing protein, chloroplastic"/>
    <property type="match status" value="1"/>
</dbReference>
<feature type="repeat" description="PPR" evidence="4">
    <location>
        <begin position="505"/>
        <end position="539"/>
    </location>
</feature>
<dbReference type="PANTHER" id="PTHR47926:SF539">
    <property type="entry name" value="DYW DOMAIN-CONTAINING PROTEIN"/>
    <property type="match status" value="1"/>
</dbReference>
<dbReference type="FunFam" id="1.25.40.10:FF:000393">
    <property type="entry name" value="Pentatricopeptide repeat-containing protein At1g20230"/>
    <property type="match status" value="1"/>
</dbReference>
<dbReference type="GO" id="GO:0008270">
    <property type="term" value="F:zinc ion binding"/>
    <property type="evidence" value="ECO:0007669"/>
    <property type="project" value="InterPro"/>
</dbReference>
<evidence type="ECO:0000259" key="5">
    <source>
        <dbReference type="Pfam" id="PF14432"/>
    </source>
</evidence>
<evidence type="ECO:0000313" key="7">
    <source>
        <dbReference type="Proteomes" id="UP001386955"/>
    </source>
</evidence>
<organism evidence="6 7">
    <name type="scientific">Psophocarpus tetragonolobus</name>
    <name type="common">Winged bean</name>
    <name type="synonym">Dolichos tetragonolobus</name>
    <dbReference type="NCBI Taxonomy" id="3891"/>
    <lineage>
        <taxon>Eukaryota</taxon>
        <taxon>Viridiplantae</taxon>
        <taxon>Streptophyta</taxon>
        <taxon>Embryophyta</taxon>
        <taxon>Tracheophyta</taxon>
        <taxon>Spermatophyta</taxon>
        <taxon>Magnoliopsida</taxon>
        <taxon>eudicotyledons</taxon>
        <taxon>Gunneridae</taxon>
        <taxon>Pentapetalae</taxon>
        <taxon>rosids</taxon>
        <taxon>fabids</taxon>
        <taxon>Fabales</taxon>
        <taxon>Fabaceae</taxon>
        <taxon>Papilionoideae</taxon>
        <taxon>50 kb inversion clade</taxon>
        <taxon>NPAAA clade</taxon>
        <taxon>indigoferoid/millettioid clade</taxon>
        <taxon>Phaseoleae</taxon>
        <taxon>Psophocarpus</taxon>
    </lineage>
</organism>
<feature type="repeat" description="PPR" evidence="4">
    <location>
        <begin position="641"/>
        <end position="675"/>
    </location>
</feature>
<dbReference type="InterPro" id="IPR032867">
    <property type="entry name" value="DYW_dom"/>
</dbReference>
<feature type="domain" description="DYW" evidence="5">
    <location>
        <begin position="856"/>
        <end position="948"/>
    </location>
</feature>
<gene>
    <name evidence="6" type="ORF">VNO78_25126</name>
</gene>
<dbReference type="Pfam" id="PF01535">
    <property type="entry name" value="PPR"/>
    <property type="match status" value="3"/>
</dbReference>
<dbReference type="FunFam" id="1.25.40.10:FF:000280">
    <property type="entry name" value="Pentatricopeptide repeat-containing protein"/>
    <property type="match status" value="1"/>
</dbReference>
<accession>A0AAN9XF32</accession>
<evidence type="ECO:0000256" key="2">
    <source>
        <dbReference type="ARBA" id="ARBA00022737"/>
    </source>
</evidence>
<protein>
    <recommendedName>
        <fullName evidence="5">DYW domain-containing protein</fullName>
    </recommendedName>
</protein>
<evidence type="ECO:0000256" key="4">
    <source>
        <dbReference type="PROSITE-ProRule" id="PRU00708"/>
    </source>
</evidence>
<reference evidence="6 7" key="1">
    <citation type="submission" date="2024-01" db="EMBL/GenBank/DDBJ databases">
        <title>The genomes of 5 underutilized Papilionoideae crops provide insights into root nodulation and disease resistanc.</title>
        <authorList>
            <person name="Jiang F."/>
        </authorList>
    </citation>
    <scope>NUCLEOTIDE SEQUENCE [LARGE SCALE GENOMIC DNA]</scope>
    <source>
        <strain evidence="6">DUOXIRENSHENG_FW03</strain>
        <tissue evidence="6">Leaves</tissue>
    </source>
</reference>
<keyword evidence="7" id="KW-1185">Reference proteome</keyword>
<dbReference type="InterPro" id="IPR046848">
    <property type="entry name" value="E_motif"/>
</dbReference>
<feature type="repeat" description="PPR" evidence="4">
    <location>
        <begin position="303"/>
        <end position="333"/>
    </location>
</feature>
<dbReference type="Pfam" id="PF13041">
    <property type="entry name" value="PPR_2"/>
    <property type="match status" value="4"/>
</dbReference>
<dbReference type="InterPro" id="IPR002885">
    <property type="entry name" value="PPR_rpt"/>
</dbReference>
<dbReference type="AlphaFoldDB" id="A0AAN9XF32"/>
<keyword evidence="2" id="KW-0677">Repeat</keyword>
<dbReference type="PANTHER" id="PTHR47926">
    <property type="entry name" value="PENTATRICOPEPTIDE REPEAT-CONTAINING PROTEIN"/>
    <property type="match status" value="1"/>
</dbReference>
<comment type="caution">
    <text evidence="6">The sequence shown here is derived from an EMBL/GenBank/DDBJ whole genome shotgun (WGS) entry which is preliminary data.</text>
</comment>
<dbReference type="FunFam" id="1.25.40.10:FF:000031">
    <property type="entry name" value="Pentatricopeptide repeat-containing protein mitochondrial"/>
    <property type="match status" value="1"/>
</dbReference>
<proteinExistence type="inferred from homology"/>
<feature type="repeat" description="PPR" evidence="4">
    <location>
        <begin position="540"/>
        <end position="574"/>
    </location>
</feature>
<dbReference type="InterPro" id="IPR011990">
    <property type="entry name" value="TPR-like_helical_dom_sf"/>
</dbReference>
<comment type="similarity">
    <text evidence="1">Belongs to the PPR family. PCMP-H subfamily.</text>
</comment>
<dbReference type="GO" id="GO:0003723">
    <property type="term" value="F:RNA binding"/>
    <property type="evidence" value="ECO:0007669"/>
    <property type="project" value="InterPro"/>
</dbReference>
<dbReference type="GO" id="GO:0009451">
    <property type="term" value="P:RNA modification"/>
    <property type="evidence" value="ECO:0007669"/>
    <property type="project" value="InterPro"/>
</dbReference>
<name>A0AAN9XF32_PSOTE</name>
<evidence type="ECO:0000256" key="1">
    <source>
        <dbReference type="ARBA" id="ARBA00006643"/>
    </source>
</evidence>
<dbReference type="EMBL" id="JAYMYS010000006">
    <property type="protein sequence ID" value="KAK7389832.1"/>
    <property type="molecule type" value="Genomic_DNA"/>
</dbReference>
<dbReference type="PROSITE" id="PS51375">
    <property type="entry name" value="PPR"/>
    <property type="match status" value="8"/>
</dbReference>
<feature type="repeat" description="PPR" evidence="4">
    <location>
        <begin position="676"/>
        <end position="706"/>
    </location>
</feature>
<comment type="similarity">
    <text evidence="3">Belongs to the PPR family. PCMP-E subfamily.</text>
</comment>
<dbReference type="Pfam" id="PF14432">
    <property type="entry name" value="DYW_deaminase"/>
    <property type="match status" value="1"/>
</dbReference>
<dbReference type="Pfam" id="PF20431">
    <property type="entry name" value="E_motif"/>
    <property type="match status" value="1"/>
</dbReference>
<feature type="repeat" description="PPR" evidence="4">
    <location>
        <begin position="470"/>
        <end position="504"/>
    </location>
</feature>
<dbReference type="Gene3D" id="1.25.40.10">
    <property type="entry name" value="Tetratricopeptide repeat domain"/>
    <property type="match status" value="5"/>
</dbReference>
<evidence type="ECO:0000256" key="3">
    <source>
        <dbReference type="ARBA" id="ARBA00061659"/>
    </source>
</evidence>